<reference evidence="6 7" key="1">
    <citation type="journal article" date="2021" name="BMC Biol.">
        <title>Horizontally acquired antibacterial genes associated with adaptive radiation of ladybird beetles.</title>
        <authorList>
            <person name="Li H.S."/>
            <person name="Tang X.F."/>
            <person name="Huang Y.H."/>
            <person name="Xu Z.Y."/>
            <person name="Chen M.L."/>
            <person name="Du X.Y."/>
            <person name="Qiu B.Y."/>
            <person name="Chen P.T."/>
            <person name="Zhang W."/>
            <person name="Slipinski A."/>
            <person name="Escalona H.E."/>
            <person name="Waterhouse R.M."/>
            <person name="Zwick A."/>
            <person name="Pang H."/>
        </authorList>
    </citation>
    <scope>NUCLEOTIDE SEQUENCE [LARGE SCALE GENOMIC DNA]</scope>
    <source>
        <strain evidence="6">SYSU2018</strain>
    </source>
</reference>
<dbReference type="Pfam" id="PF02410">
    <property type="entry name" value="RsfS"/>
    <property type="match status" value="1"/>
</dbReference>
<comment type="caution">
    <text evidence="6">The sequence shown here is derived from an EMBL/GenBank/DDBJ whole genome shotgun (WGS) entry which is preliminary data.</text>
</comment>
<evidence type="ECO:0000256" key="5">
    <source>
        <dbReference type="ARBA" id="ARBA00073331"/>
    </source>
</evidence>
<dbReference type="SUPFAM" id="SSF81301">
    <property type="entry name" value="Nucleotidyltransferase"/>
    <property type="match status" value="1"/>
</dbReference>
<sequence>MMSFVRPVLSKLLEKTKCFCNIRNKALSIRSVSNVSTNKNEVNEKQQKTVQSRYQIFKDDSEVILDIYDEDRDTQYGYDLPEGESVESDLYSGLNLNRGITGVFDVEDLIDVLKKENSQDIFVAKIPDDMNYADYICIVSAKSTRHMQAIAQLVRRVYKMKRSKGDRIPKLEGSNSKDWQAIDLGNIAFHIFSKQAREHYDLESLWAIGHQLDAEYNKKDPLVEMLENNTFYLKDFQPAR</sequence>
<dbReference type="InterPro" id="IPR004394">
    <property type="entry name" value="Iojap/RsfS/C7orf30"/>
</dbReference>
<keyword evidence="7" id="KW-1185">Reference proteome</keyword>
<dbReference type="Proteomes" id="UP001516400">
    <property type="component" value="Unassembled WGS sequence"/>
</dbReference>
<proteinExistence type="inferred from homology"/>
<evidence type="ECO:0000313" key="7">
    <source>
        <dbReference type="Proteomes" id="UP001516400"/>
    </source>
</evidence>
<protein>
    <recommendedName>
        <fullName evidence="5">Mitochondrial assembly of ribosomal large subunit protein 1</fullName>
    </recommendedName>
</protein>
<comment type="subcellular location">
    <subcellularLocation>
        <location evidence="1">Mitochondrion</location>
    </subcellularLocation>
</comment>
<dbReference type="PANTHER" id="PTHR21043">
    <property type="entry name" value="IOJAP SUPERFAMILY ORTHOLOG"/>
    <property type="match status" value="1"/>
</dbReference>
<dbReference type="HAMAP" id="MF_01477">
    <property type="entry name" value="Iojap_RsfS"/>
    <property type="match status" value="1"/>
</dbReference>
<evidence type="ECO:0000256" key="4">
    <source>
        <dbReference type="ARBA" id="ARBA00053669"/>
    </source>
</evidence>
<comment type="similarity">
    <text evidence="2">Belongs to the Iojap/RsfS family.</text>
</comment>
<dbReference type="Gene3D" id="3.30.460.10">
    <property type="entry name" value="Beta Polymerase, domain 2"/>
    <property type="match status" value="1"/>
</dbReference>
<organism evidence="6 7">
    <name type="scientific">Cryptolaemus montrouzieri</name>
    <dbReference type="NCBI Taxonomy" id="559131"/>
    <lineage>
        <taxon>Eukaryota</taxon>
        <taxon>Metazoa</taxon>
        <taxon>Ecdysozoa</taxon>
        <taxon>Arthropoda</taxon>
        <taxon>Hexapoda</taxon>
        <taxon>Insecta</taxon>
        <taxon>Pterygota</taxon>
        <taxon>Neoptera</taxon>
        <taxon>Endopterygota</taxon>
        <taxon>Coleoptera</taxon>
        <taxon>Polyphaga</taxon>
        <taxon>Cucujiformia</taxon>
        <taxon>Coccinelloidea</taxon>
        <taxon>Coccinellidae</taxon>
        <taxon>Scymninae</taxon>
        <taxon>Scymnini</taxon>
        <taxon>Cryptolaemus</taxon>
    </lineage>
</organism>
<dbReference type="FunFam" id="3.30.460.10:FF:000018">
    <property type="entry name" value="Mitochondrial assembly of ribosomal large subunit 1"/>
    <property type="match status" value="1"/>
</dbReference>
<evidence type="ECO:0000256" key="2">
    <source>
        <dbReference type="ARBA" id="ARBA00010574"/>
    </source>
</evidence>
<dbReference type="AlphaFoldDB" id="A0ABD2NRF3"/>
<comment type="function">
    <text evidence="4">Required for normal mitochondrial ribosome function and mitochondrial translation. May play a role in ribosome biogenesis by preventing premature association of the 28S and 39S ribosomal subunits. Interacts with mitochondrial ribosomal protein uL14m (MRPL14), probably blocking formation of intersubunit bridge B8, preventing association of the 28S and 39S ribosomal subunits. Addition to isolated mitochondrial ribosomal subunits partially inhibits translation, probably by interfering with the association of the 28S and 39S ribosomal subunits and the formation of functional ribosomes. May also participate in the assembly and/or regulation of the stability of the large subunit of the mitochondrial ribosome. May function as a ribosomal silencing factor.</text>
</comment>
<dbReference type="NCBIfam" id="TIGR00090">
    <property type="entry name" value="rsfS_iojap_ybeB"/>
    <property type="match status" value="1"/>
</dbReference>
<dbReference type="GO" id="GO:0005739">
    <property type="term" value="C:mitochondrion"/>
    <property type="evidence" value="ECO:0007669"/>
    <property type="project" value="UniProtKB-SubCell"/>
</dbReference>
<gene>
    <name evidence="6" type="ORF">HHI36_004371</name>
</gene>
<evidence type="ECO:0000256" key="1">
    <source>
        <dbReference type="ARBA" id="ARBA00004173"/>
    </source>
</evidence>
<dbReference type="PANTHER" id="PTHR21043:SF0">
    <property type="entry name" value="MITOCHONDRIAL ASSEMBLY OF RIBOSOMAL LARGE SUBUNIT PROTEIN 1"/>
    <property type="match status" value="1"/>
</dbReference>
<dbReference type="InterPro" id="IPR043519">
    <property type="entry name" value="NT_sf"/>
</dbReference>
<keyword evidence="3" id="KW-0496">Mitochondrion</keyword>
<name>A0ABD2NRF3_9CUCU</name>
<accession>A0ABD2NRF3</accession>
<evidence type="ECO:0000313" key="6">
    <source>
        <dbReference type="EMBL" id="KAL3281153.1"/>
    </source>
</evidence>
<dbReference type="EMBL" id="JABFTP020000144">
    <property type="protein sequence ID" value="KAL3281153.1"/>
    <property type="molecule type" value="Genomic_DNA"/>
</dbReference>
<evidence type="ECO:0000256" key="3">
    <source>
        <dbReference type="ARBA" id="ARBA00023128"/>
    </source>
</evidence>